<protein>
    <recommendedName>
        <fullName evidence="2">RNase III domain-containing protein</fullName>
    </recommendedName>
</protein>
<dbReference type="Proteomes" id="UP001214628">
    <property type="component" value="Chromosome 2"/>
</dbReference>
<reference evidence="3" key="1">
    <citation type="submission" date="2023-02" db="EMBL/GenBank/DDBJ databases">
        <title>Mating type loci evolution in Malassezia.</title>
        <authorList>
            <person name="Coelho M.A."/>
        </authorList>
    </citation>
    <scope>NUCLEOTIDE SEQUENCE</scope>
    <source>
        <strain evidence="3">CBS 14136</strain>
    </source>
</reference>
<dbReference type="InterPro" id="IPR000999">
    <property type="entry name" value="RNase_III_dom"/>
</dbReference>
<accession>A0AAF0F5U1</accession>
<feature type="region of interest" description="Disordered" evidence="1">
    <location>
        <begin position="45"/>
        <end position="72"/>
    </location>
</feature>
<dbReference type="EMBL" id="CP118376">
    <property type="protein sequence ID" value="WFD43353.1"/>
    <property type="molecule type" value="Genomic_DNA"/>
</dbReference>
<dbReference type="PANTHER" id="PTHR28160">
    <property type="entry name" value="54S RIBOSOMAL PROTEIN L15, MITOCHONDRIAL"/>
    <property type="match status" value="1"/>
</dbReference>
<evidence type="ECO:0000313" key="3">
    <source>
        <dbReference type="EMBL" id="WFD43353.1"/>
    </source>
</evidence>
<dbReference type="Pfam" id="PF14622">
    <property type="entry name" value="Ribonucleas_3_3"/>
    <property type="match status" value="1"/>
</dbReference>
<dbReference type="GO" id="GO:0004525">
    <property type="term" value="F:ribonuclease III activity"/>
    <property type="evidence" value="ECO:0007669"/>
    <property type="project" value="InterPro"/>
</dbReference>
<dbReference type="InterPro" id="IPR040030">
    <property type="entry name" value="Ribosomal_mL57"/>
</dbReference>
<proteinExistence type="predicted"/>
<dbReference type="GO" id="GO:0032543">
    <property type="term" value="P:mitochondrial translation"/>
    <property type="evidence" value="ECO:0007669"/>
    <property type="project" value="InterPro"/>
</dbReference>
<dbReference type="GO" id="GO:0005762">
    <property type="term" value="C:mitochondrial large ribosomal subunit"/>
    <property type="evidence" value="ECO:0007669"/>
    <property type="project" value="InterPro"/>
</dbReference>
<dbReference type="GO" id="GO:0003735">
    <property type="term" value="F:structural constituent of ribosome"/>
    <property type="evidence" value="ECO:0007669"/>
    <property type="project" value="InterPro"/>
</dbReference>
<dbReference type="SUPFAM" id="SSF69065">
    <property type="entry name" value="RNase III domain-like"/>
    <property type="match status" value="1"/>
</dbReference>
<organism evidence="3 4">
    <name type="scientific">Malassezia psittaci</name>
    <dbReference type="NCBI Taxonomy" id="1821823"/>
    <lineage>
        <taxon>Eukaryota</taxon>
        <taxon>Fungi</taxon>
        <taxon>Dikarya</taxon>
        <taxon>Basidiomycota</taxon>
        <taxon>Ustilaginomycotina</taxon>
        <taxon>Malasseziomycetes</taxon>
        <taxon>Malasseziales</taxon>
        <taxon>Malasseziaceae</taxon>
        <taxon>Malassezia</taxon>
    </lineage>
</organism>
<evidence type="ECO:0000259" key="2">
    <source>
        <dbReference type="Pfam" id="PF14622"/>
    </source>
</evidence>
<dbReference type="CDD" id="cd00593">
    <property type="entry name" value="RIBOc"/>
    <property type="match status" value="1"/>
</dbReference>
<feature type="domain" description="RNase III" evidence="2">
    <location>
        <begin position="109"/>
        <end position="271"/>
    </location>
</feature>
<dbReference type="AlphaFoldDB" id="A0AAF0F5U1"/>
<dbReference type="InterPro" id="IPR036389">
    <property type="entry name" value="RNase_III_sf"/>
</dbReference>
<dbReference type="Gene3D" id="1.10.1520.10">
    <property type="entry name" value="Ribonuclease III domain"/>
    <property type="match status" value="1"/>
</dbReference>
<sequence length="302" mass="33173">MSIATSSVHAGLRAAASTHRLVSMSMANWRSASLAIKPMRKVHTTSVTQRVMPDVSSSGRTHTFQNPANGTNAGVTPEEMLSFLNSNTFSTYRSNSSSPATLFGKDVGLAVSALTHESWMYGAQGHNRRLAFLGRRALKTYLSLYFFSALNKAGRSETIPEHEIRFLRNTLSSPHGVDRYLRTQDLGDHVGRALELEKVMRWQPAAVCTSYLTQNLDSSAGIQQSGLFKVRGTCVEAIVGAIYHGRVCRIVTDNQGAQVAQQFFHSRIMPNLDTLLKEAPESIRQEISQTSQSATEALQQSP</sequence>
<evidence type="ECO:0000256" key="1">
    <source>
        <dbReference type="SAM" id="MobiDB-lite"/>
    </source>
</evidence>
<name>A0AAF0F5U1_9BASI</name>
<gene>
    <name evidence="3" type="ORF">MPSI1_002014</name>
</gene>
<dbReference type="PANTHER" id="PTHR28160:SF1">
    <property type="entry name" value="LARGE RIBOSOMAL SUBUNIT PROTEIN ML57"/>
    <property type="match status" value="1"/>
</dbReference>
<dbReference type="GO" id="GO:0006396">
    <property type="term" value="P:RNA processing"/>
    <property type="evidence" value="ECO:0007669"/>
    <property type="project" value="InterPro"/>
</dbReference>
<evidence type="ECO:0000313" key="4">
    <source>
        <dbReference type="Proteomes" id="UP001214628"/>
    </source>
</evidence>
<keyword evidence="4" id="KW-1185">Reference proteome</keyword>